<dbReference type="EMBL" id="JAPZBO010000004">
    <property type="protein sequence ID" value="KAJ5318729.1"/>
    <property type="molecule type" value="Genomic_DNA"/>
</dbReference>
<dbReference type="AlphaFoldDB" id="A0A9W9U574"/>
<dbReference type="SUPFAM" id="SSF47095">
    <property type="entry name" value="HMG-box"/>
    <property type="match status" value="1"/>
</dbReference>
<accession>A0A9W9U574</accession>
<gene>
    <name evidence="4" type="ORF">N7476_005149</name>
</gene>
<reference evidence="4" key="2">
    <citation type="journal article" date="2023" name="IMA Fungus">
        <title>Comparative genomic study of the Penicillium genus elucidates a diverse pangenome and 15 lateral gene transfer events.</title>
        <authorList>
            <person name="Petersen C."/>
            <person name="Sorensen T."/>
            <person name="Nielsen M.R."/>
            <person name="Sondergaard T.E."/>
            <person name="Sorensen J.L."/>
            <person name="Fitzpatrick D.A."/>
            <person name="Frisvad J.C."/>
            <person name="Nielsen K.L."/>
        </authorList>
    </citation>
    <scope>NUCLEOTIDE SEQUENCE</scope>
    <source>
        <strain evidence="4">IBT 21472</strain>
    </source>
</reference>
<evidence type="ECO:0000256" key="1">
    <source>
        <dbReference type="PROSITE-ProRule" id="PRU00267"/>
    </source>
</evidence>
<dbReference type="Pfam" id="PF00505">
    <property type="entry name" value="HMG_box"/>
    <property type="match status" value="1"/>
</dbReference>
<proteinExistence type="predicted"/>
<dbReference type="GO" id="GO:0005634">
    <property type="term" value="C:nucleus"/>
    <property type="evidence" value="ECO:0007669"/>
    <property type="project" value="UniProtKB-UniRule"/>
</dbReference>
<organism evidence="4 5">
    <name type="scientific">Penicillium atrosanguineum</name>
    <dbReference type="NCBI Taxonomy" id="1132637"/>
    <lineage>
        <taxon>Eukaryota</taxon>
        <taxon>Fungi</taxon>
        <taxon>Dikarya</taxon>
        <taxon>Ascomycota</taxon>
        <taxon>Pezizomycotina</taxon>
        <taxon>Eurotiomycetes</taxon>
        <taxon>Eurotiomycetidae</taxon>
        <taxon>Eurotiales</taxon>
        <taxon>Aspergillaceae</taxon>
        <taxon>Penicillium</taxon>
    </lineage>
</organism>
<keyword evidence="1" id="KW-0539">Nucleus</keyword>
<dbReference type="SMART" id="SM00398">
    <property type="entry name" value="HMG"/>
    <property type="match status" value="1"/>
</dbReference>
<evidence type="ECO:0000259" key="3">
    <source>
        <dbReference type="PROSITE" id="PS50118"/>
    </source>
</evidence>
<keyword evidence="1" id="KW-0238">DNA-binding</keyword>
<feature type="compositionally biased region" description="Low complexity" evidence="2">
    <location>
        <begin position="182"/>
        <end position="192"/>
    </location>
</feature>
<feature type="domain" description="HMG box" evidence="3">
    <location>
        <begin position="69"/>
        <end position="141"/>
    </location>
</feature>
<dbReference type="PROSITE" id="PS50118">
    <property type="entry name" value="HMG_BOX_2"/>
    <property type="match status" value="1"/>
</dbReference>
<feature type="DNA-binding region" description="HMG box" evidence="1">
    <location>
        <begin position="69"/>
        <end position="141"/>
    </location>
</feature>
<sequence>MRNPNQKKRAENPPELPVPILRELLNQPLSVLFNDLLREGLSGPVRDLDGWVHRSPDTRIDEAQEKGKESRPMNAFMLYRFAYQKLVKEYLSRKNYPAHGQAISRTIGLGWRSETEAIRRKYEDLASIERRNYLALYPKANHSIAKRCQQRKKRAPSLHITSHVEAHSHMVYSEDSQDSESEMSSPSSEGSELWLDLPNASTRGATCDCRATSAAYPSPWLLGETLGEIGNLRALGFENVLPGEPEFELNSHSQYTGYIDPRLLTRGEASLRT</sequence>
<name>A0A9W9U574_9EURO</name>
<evidence type="ECO:0000313" key="5">
    <source>
        <dbReference type="Proteomes" id="UP001147746"/>
    </source>
</evidence>
<dbReference type="GO" id="GO:0003677">
    <property type="term" value="F:DNA binding"/>
    <property type="evidence" value="ECO:0007669"/>
    <property type="project" value="UniProtKB-UniRule"/>
</dbReference>
<dbReference type="InterPro" id="IPR036910">
    <property type="entry name" value="HMG_box_dom_sf"/>
</dbReference>
<reference evidence="4" key="1">
    <citation type="submission" date="2022-12" db="EMBL/GenBank/DDBJ databases">
        <authorList>
            <person name="Petersen C."/>
        </authorList>
    </citation>
    <scope>NUCLEOTIDE SEQUENCE</scope>
    <source>
        <strain evidence="4">IBT 21472</strain>
    </source>
</reference>
<evidence type="ECO:0000256" key="2">
    <source>
        <dbReference type="SAM" id="MobiDB-lite"/>
    </source>
</evidence>
<keyword evidence="5" id="KW-1185">Reference proteome</keyword>
<dbReference type="Proteomes" id="UP001147746">
    <property type="component" value="Unassembled WGS sequence"/>
</dbReference>
<comment type="caution">
    <text evidence="4">The sequence shown here is derived from an EMBL/GenBank/DDBJ whole genome shotgun (WGS) entry which is preliminary data.</text>
</comment>
<feature type="region of interest" description="Disordered" evidence="2">
    <location>
        <begin position="169"/>
        <end position="194"/>
    </location>
</feature>
<evidence type="ECO:0000313" key="4">
    <source>
        <dbReference type="EMBL" id="KAJ5318729.1"/>
    </source>
</evidence>
<dbReference type="Gene3D" id="1.10.30.10">
    <property type="entry name" value="High mobility group box domain"/>
    <property type="match status" value="1"/>
</dbReference>
<protein>
    <submittedName>
        <fullName evidence="4">HMG-box</fullName>
    </submittedName>
</protein>
<dbReference type="InterPro" id="IPR009071">
    <property type="entry name" value="HMG_box_dom"/>
</dbReference>